<comment type="caution">
    <text evidence="1">The sequence shown here is derived from an EMBL/GenBank/DDBJ whole genome shotgun (WGS) entry which is preliminary data.</text>
</comment>
<proteinExistence type="predicted"/>
<dbReference type="AlphaFoldDB" id="A0ABD3W0H4"/>
<keyword evidence="2" id="KW-1185">Reference proteome</keyword>
<sequence>MHTNAARVIDHDVENTNGTTATDLRYLIGQSYRTDRRLLATINWLHGRIRAFFITTAAALCAVIRLNTICFRLNDSTIELGNIDNIAASVWIQRTHLMGNIHTTTNHNPTIPCNSLRICQHLLLVG</sequence>
<organism evidence="1 2">
    <name type="scientific">Sinanodonta woodiana</name>
    <name type="common">Chinese pond mussel</name>
    <name type="synonym">Anodonta woodiana</name>
    <dbReference type="NCBI Taxonomy" id="1069815"/>
    <lineage>
        <taxon>Eukaryota</taxon>
        <taxon>Metazoa</taxon>
        <taxon>Spiralia</taxon>
        <taxon>Lophotrochozoa</taxon>
        <taxon>Mollusca</taxon>
        <taxon>Bivalvia</taxon>
        <taxon>Autobranchia</taxon>
        <taxon>Heteroconchia</taxon>
        <taxon>Palaeoheterodonta</taxon>
        <taxon>Unionida</taxon>
        <taxon>Unionoidea</taxon>
        <taxon>Unionidae</taxon>
        <taxon>Unioninae</taxon>
        <taxon>Sinanodonta</taxon>
    </lineage>
</organism>
<evidence type="ECO:0000313" key="1">
    <source>
        <dbReference type="EMBL" id="KAL3866248.1"/>
    </source>
</evidence>
<evidence type="ECO:0000313" key="2">
    <source>
        <dbReference type="Proteomes" id="UP001634394"/>
    </source>
</evidence>
<accession>A0ABD3W0H4</accession>
<gene>
    <name evidence="1" type="ORF">ACJMK2_043563</name>
</gene>
<reference evidence="1 2" key="1">
    <citation type="submission" date="2024-11" db="EMBL/GenBank/DDBJ databases">
        <title>Chromosome-level genome assembly of the freshwater bivalve Anodonta woodiana.</title>
        <authorList>
            <person name="Chen X."/>
        </authorList>
    </citation>
    <scope>NUCLEOTIDE SEQUENCE [LARGE SCALE GENOMIC DNA]</scope>
    <source>
        <strain evidence="1">MN2024</strain>
        <tissue evidence="1">Gills</tissue>
    </source>
</reference>
<dbReference type="EMBL" id="JBJQND010000009">
    <property type="protein sequence ID" value="KAL3866248.1"/>
    <property type="molecule type" value="Genomic_DNA"/>
</dbReference>
<protein>
    <submittedName>
        <fullName evidence="1">Uncharacterized protein</fullName>
    </submittedName>
</protein>
<dbReference type="Proteomes" id="UP001634394">
    <property type="component" value="Unassembled WGS sequence"/>
</dbReference>
<name>A0ABD3W0H4_SINWO</name>